<dbReference type="InterPro" id="IPR011060">
    <property type="entry name" value="RibuloseP-bd_barrel"/>
</dbReference>
<evidence type="ECO:0000256" key="9">
    <source>
        <dbReference type="HAMAP-Rule" id="MF_00131"/>
    </source>
</evidence>
<keyword evidence="12" id="KW-1185">Reference proteome</keyword>
<organism evidence="11 12">
    <name type="scientific">Intrasporangium calvum (strain ATCC 23552 / DSM 43043 / JCM 3097 / NBRC 12989 / NCIMB 10167 / NRRL B-3866 / 7 KIP)</name>
    <dbReference type="NCBI Taxonomy" id="710696"/>
    <lineage>
        <taxon>Bacteria</taxon>
        <taxon>Bacillati</taxon>
        <taxon>Actinomycetota</taxon>
        <taxon>Actinomycetes</taxon>
        <taxon>Micrococcales</taxon>
        <taxon>Intrasporangiaceae</taxon>
        <taxon>Intrasporangium</taxon>
    </lineage>
</organism>
<dbReference type="Gene3D" id="3.20.20.70">
    <property type="entry name" value="Aldolase class I"/>
    <property type="match status" value="1"/>
</dbReference>
<keyword evidence="5 9" id="KW-0822">Tryptophan biosynthesis</keyword>
<dbReference type="FunFam" id="3.20.20.70:FF:000037">
    <property type="entry name" value="Tryptophan synthase alpha chain"/>
    <property type="match status" value="1"/>
</dbReference>
<evidence type="ECO:0000256" key="4">
    <source>
        <dbReference type="ARBA" id="ARBA00022605"/>
    </source>
</evidence>
<dbReference type="InterPro" id="IPR013785">
    <property type="entry name" value="Aldolase_TIM"/>
</dbReference>
<dbReference type="GO" id="GO:0005829">
    <property type="term" value="C:cytosol"/>
    <property type="evidence" value="ECO:0007669"/>
    <property type="project" value="TreeGrafter"/>
</dbReference>
<comment type="function">
    <text evidence="1 9">The alpha subunit is responsible for the aldol cleavage of indoleglycerol phosphate to indole and glyceraldehyde 3-phosphate.</text>
</comment>
<evidence type="ECO:0000256" key="2">
    <source>
        <dbReference type="ARBA" id="ARBA00004733"/>
    </source>
</evidence>
<evidence type="ECO:0000256" key="5">
    <source>
        <dbReference type="ARBA" id="ARBA00022822"/>
    </source>
</evidence>
<evidence type="ECO:0000256" key="6">
    <source>
        <dbReference type="ARBA" id="ARBA00023141"/>
    </source>
</evidence>
<dbReference type="RefSeq" id="WP_013492470.1">
    <property type="nucleotide sequence ID" value="NC_014830.1"/>
</dbReference>
<evidence type="ECO:0000256" key="7">
    <source>
        <dbReference type="ARBA" id="ARBA00023239"/>
    </source>
</evidence>
<dbReference type="PANTHER" id="PTHR43406">
    <property type="entry name" value="TRYPTOPHAN SYNTHASE, ALPHA CHAIN"/>
    <property type="match status" value="1"/>
</dbReference>
<comment type="pathway">
    <text evidence="2 9">Amino-acid biosynthesis; L-tryptophan biosynthesis; L-tryptophan from chorismate: step 5/5.</text>
</comment>
<dbReference type="OrthoDB" id="9804578at2"/>
<dbReference type="CDD" id="cd04724">
    <property type="entry name" value="Tryptophan_synthase_alpha"/>
    <property type="match status" value="1"/>
</dbReference>
<dbReference type="PROSITE" id="PS00167">
    <property type="entry name" value="TRP_SYNTHASE_ALPHA"/>
    <property type="match status" value="1"/>
</dbReference>
<keyword evidence="7 9" id="KW-0456">Lyase</keyword>
<dbReference type="PANTHER" id="PTHR43406:SF1">
    <property type="entry name" value="TRYPTOPHAN SYNTHASE ALPHA CHAIN, CHLOROPLASTIC"/>
    <property type="match status" value="1"/>
</dbReference>
<dbReference type="GO" id="GO:0004834">
    <property type="term" value="F:tryptophan synthase activity"/>
    <property type="evidence" value="ECO:0007669"/>
    <property type="project" value="UniProtKB-UniRule"/>
</dbReference>
<proteinExistence type="inferred from homology"/>
<dbReference type="Proteomes" id="UP000008914">
    <property type="component" value="Chromosome"/>
</dbReference>
<comment type="catalytic activity">
    <reaction evidence="8 9">
        <text>(1S,2R)-1-C-(indol-3-yl)glycerol 3-phosphate + L-serine = D-glyceraldehyde 3-phosphate + L-tryptophan + H2O</text>
        <dbReference type="Rhea" id="RHEA:10532"/>
        <dbReference type="ChEBI" id="CHEBI:15377"/>
        <dbReference type="ChEBI" id="CHEBI:33384"/>
        <dbReference type="ChEBI" id="CHEBI:57912"/>
        <dbReference type="ChEBI" id="CHEBI:58866"/>
        <dbReference type="ChEBI" id="CHEBI:59776"/>
        <dbReference type="EC" id="4.2.1.20"/>
    </reaction>
</comment>
<sequence length="266" mass="27235">MSVSPIIEACRAEGRAALIGYLPVGFPSVAGSIEAMELLVRAGVDIVEIGVPYSDPVMDGPVIQDAAVRALEGGVRLADTFAAVRAVRAAGAGALVMTYWNPVLRYGVDRFAADLAAAGGDGLITPDLIPDEAADWIGAADEHGLDKVFLVAPSSTPERLAAVTSRSRGFVYATAVMGVTGARSSVGDAAEDLVVRTRAVTDLPICVGLGVSTGEQASQVGRFADGVIVGSALVRCLTEASTPASGLMALEELVRDLAAGVRRGRS</sequence>
<evidence type="ECO:0000256" key="1">
    <source>
        <dbReference type="ARBA" id="ARBA00003365"/>
    </source>
</evidence>
<gene>
    <name evidence="9" type="primary">trpA</name>
    <name evidence="11" type="ordered locus">Intca_1642</name>
</gene>
<feature type="active site" description="Proton acceptor" evidence="9">
    <location>
        <position position="48"/>
    </location>
</feature>
<dbReference type="HOGENOM" id="CLU_016734_0_0_11"/>
<keyword evidence="6 9" id="KW-0057">Aromatic amino acid biosynthesis</keyword>
<accession>E6S9F9</accession>
<evidence type="ECO:0000256" key="3">
    <source>
        <dbReference type="ARBA" id="ARBA00011270"/>
    </source>
</evidence>
<dbReference type="STRING" id="710696.Intca_1642"/>
<dbReference type="InterPro" id="IPR002028">
    <property type="entry name" value="Trp_synthase_suA"/>
</dbReference>
<comment type="subunit">
    <text evidence="3 9">Tetramer of two alpha and two beta chains.</text>
</comment>
<dbReference type="EMBL" id="CP002343">
    <property type="protein sequence ID" value="ADU48155.1"/>
    <property type="molecule type" value="Genomic_DNA"/>
</dbReference>
<keyword evidence="4 9" id="KW-0028">Amino-acid biosynthesis</keyword>
<name>E6S9F9_INTC7</name>
<protein>
    <recommendedName>
        <fullName evidence="9">Tryptophan synthase alpha chain</fullName>
        <ecNumber evidence="9">4.2.1.20</ecNumber>
    </recommendedName>
</protein>
<dbReference type="AlphaFoldDB" id="E6S9F9"/>
<dbReference type="NCBIfam" id="TIGR00262">
    <property type="entry name" value="trpA"/>
    <property type="match status" value="1"/>
</dbReference>
<evidence type="ECO:0000313" key="11">
    <source>
        <dbReference type="EMBL" id="ADU48155.1"/>
    </source>
</evidence>
<dbReference type="HAMAP" id="MF_00131">
    <property type="entry name" value="Trp_synth_alpha"/>
    <property type="match status" value="1"/>
</dbReference>
<dbReference type="Pfam" id="PF00290">
    <property type="entry name" value="Trp_syntA"/>
    <property type="match status" value="1"/>
</dbReference>
<feature type="active site" description="Proton acceptor" evidence="9">
    <location>
        <position position="59"/>
    </location>
</feature>
<evidence type="ECO:0000256" key="8">
    <source>
        <dbReference type="ARBA" id="ARBA00049047"/>
    </source>
</evidence>
<dbReference type="InterPro" id="IPR018204">
    <property type="entry name" value="Trp_synthase_alpha_AS"/>
</dbReference>
<dbReference type="UniPathway" id="UPA00035">
    <property type="reaction ID" value="UER00044"/>
</dbReference>
<dbReference type="eggNOG" id="COG0159">
    <property type="taxonomic scope" value="Bacteria"/>
</dbReference>
<evidence type="ECO:0000256" key="10">
    <source>
        <dbReference type="RuleBase" id="RU003662"/>
    </source>
</evidence>
<dbReference type="EC" id="4.2.1.20" evidence="9"/>
<evidence type="ECO:0000313" key="12">
    <source>
        <dbReference type="Proteomes" id="UP000008914"/>
    </source>
</evidence>
<dbReference type="SUPFAM" id="SSF51366">
    <property type="entry name" value="Ribulose-phoshate binding barrel"/>
    <property type="match status" value="1"/>
</dbReference>
<dbReference type="KEGG" id="ica:Intca_1642"/>
<reference evidence="11 12" key="1">
    <citation type="journal article" date="2010" name="Stand. Genomic Sci.">
        <title>Complete genome sequence of Intrasporangium calvum type strain (7 KIP).</title>
        <authorList>
            <person name="Del Rio T.G."/>
            <person name="Chertkov O."/>
            <person name="Yasawong M."/>
            <person name="Lucas S."/>
            <person name="Deshpande S."/>
            <person name="Cheng J.F."/>
            <person name="Detter C."/>
            <person name="Tapia R."/>
            <person name="Han C."/>
            <person name="Goodwin L."/>
            <person name="Pitluck S."/>
            <person name="Liolios K."/>
            <person name="Ivanova N."/>
            <person name="Mavromatis K."/>
            <person name="Pati A."/>
            <person name="Chen A."/>
            <person name="Palaniappan K."/>
            <person name="Land M."/>
            <person name="Hauser L."/>
            <person name="Chang Y.J."/>
            <person name="Jeffries C.D."/>
            <person name="Rohde M."/>
            <person name="Pukall R."/>
            <person name="Sikorski J."/>
            <person name="Goker M."/>
            <person name="Woyke T."/>
            <person name="Bristow J."/>
            <person name="Eisen J.A."/>
            <person name="Markowitz V."/>
            <person name="Hugenholtz P."/>
            <person name="Kyrpides N.C."/>
            <person name="Klenk H.P."/>
            <person name="Lapidus A."/>
        </authorList>
    </citation>
    <scope>NUCLEOTIDE SEQUENCE [LARGE SCALE GENOMIC DNA]</scope>
    <source>
        <strain evidence="12">ATCC 23552 / DSM 43043 / JCM 3097 / NBRC 12989 / 7 KIP</strain>
    </source>
</reference>
<comment type="similarity">
    <text evidence="9 10">Belongs to the TrpA family.</text>
</comment>